<dbReference type="InterPro" id="IPR026854">
    <property type="entry name" value="VPS13_N"/>
</dbReference>
<keyword evidence="1" id="KW-0813">Transport</keyword>
<dbReference type="Proteomes" id="UP000580250">
    <property type="component" value="Unassembled WGS sequence"/>
</dbReference>
<feature type="domain" description="Chorein N-terminal" evidence="3">
    <location>
        <begin position="1"/>
        <end position="509"/>
    </location>
</feature>
<feature type="compositionally biased region" description="Polar residues" evidence="2">
    <location>
        <begin position="1039"/>
        <end position="1052"/>
    </location>
</feature>
<dbReference type="OrthoDB" id="272810at2759"/>
<evidence type="ECO:0000259" key="3">
    <source>
        <dbReference type="Pfam" id="PF12624"/>
    </source>
</evidence>
<comment type="caution">
    <text evidence="4">The sequence shown here is derived from an EMBL/GenBank/DDBJ whole genome shotgun (WGS) entry which is preliminary data.</text>
</comment>
<protein>
    <recommendedName>
        <fullName evidence="3">Chorein N-terminal domain-containing protein</fullName>
    </recommendedName>
</protein>
<feature type="compositionally biased region" description="Low complexity" evidence="2">
    <location>
        <begin position="1027"/>
        <end position="1038"/>
    </location>
</feature>
<accession>A0A6V7WYU2</accession>
<evidence type="ECO:0000256" key="1">
    <source>
        <dbReference type="ARBA" id="ARBA00022448"/>
    </source>
</evidence>
<dbReference type="EMBL" id="CAJEWN010000928">
    <property type="protein sequence ID" value="CAD2192204.1"/>
    <property type="molecule type" value="Genomic_DNA"/>
</dbReference>
<name>A0A6V7WYU2_MELEN</name>
<sequence length="1518" mass="176246">MLENLVAWILNNYIGEYFSLNTDQLSVAFLQGQVDLENVPLRASSLRKFDIPLQVKHGLIGKLQLQVPLTRIRSQPWILRIRDFLVLLGPYSSNYDVEIVEQFKQQNLEKMLDELEIEQKKFFFRKNFFSQLGIKLNENEEQNSWWGTTSILSTISSNIQILVENVHIKYESTDFNFGVQIDSLNVQTTNAQWRVGFVDPTDGINIFKKFDVKGFSIYWNPENTLNDSPIVLPLSLDSLKGFFSSPSENVYILQPFTLELRMEKNNSRFPLRSTLIPRFKFNIRSQRIELELTQKQIAQIQQFMDDWSMFERARPHRKWRPNTSIISSPKRWWQFAINRQLEQIRNKNICRESKALFARLHLVNTYCKAYRHRLNCFLTSQLKGSQNVSSPSFDANKLTINAPKYSHEETTLIKQIEHGADFSYTDLHILREAVFQKMLSELKLQFSSNTNENSRTSSPFQIIEAEQEIIKEENNNISKISHQQQTQQNGGGGWLNWMTNWFGSEEKNNEFLEKENDLILNDSVYLNNLSTPKLTSPRRDHALNPELEEIEKRMETEILQMLNDTLDDYNILRRDNLLAELVINFARVHLRIATDKASKQENNEKQQKINLLMLTFDLDQLNGRIQLSPKEHRTEMSINIGDLSIQQMQQQQYINNFEEKKKDSNDLSKNNNDESLFCGFQEDILSNSDITTNLLFTIGRRNENTTTKNKNFSFPIVELFYKRLAPKMEIYHELNICCAPLAMLADDCFIATLREIVGRVEENNKSFQHSTPSTSNFSTTFKSSDESSLILHQIFISATIPELLIELRSQKAAQDCILSTLPKHREEQNNKKRTRRKRTSNSILFPLNFDIDDVYNNVEEEEFNVGENKNNFEHQKNTTTTNDKNNQNLKQTSIKTRKYEHNINKNKNTTTSTTKTFDKNKLVFTPTTTISNEHSNFTTIETSSSSFVFASVCGLSFTFIKKHLQQQKLNKINVGFDSFNLKDLFEKTTNKDSDFLLKIGKEKAVSPNKNGPDGTTRSLSCPDLTTNNGSKHLNNSNNISPNKTTENSDSPSNLALTSLLNENLFVGETENNNVCNRHQTMPTTKQQQQQVDNIVSNIKQQNQKKKHCIEVVFDPNKHEEVETSCKKANCIVTGNFDDEQTNVELFINRRTWLLLIDFFGFCSTSDINNKNVLDNNNNNNYIMNIELNISSNLILSMNYPKSELTPKLGIAYIQKPTFTVQIDLNVSSDPILISMQAHSFSLTDENSQIYSQRLRVGNFDKLNGKSLPCIKMKLIKNRRNITCPLNSNNNNDFDIYLNLKIINDVVVNYIHSHRYYYALIDFWLQFSEIYDRLFIENEINKQSKQQLFGQQNLFDNLLKLRCKLDVEFTNGLNLYIPSSENSQKAVLFECDNILIFNKFCRASQIKNLLQKHLGENLFRLQQQQQLNNNNLNENASPLLDVINIKIQHYSVYYGNFCKTKMNTNKNERILNKNDFTGYTFHKLQSVVENNNNNNNIHQEIQLYRNLSARTTHAGGFIF</sequence>
<dbReference type="Pfam" id="PF12624">
    <property type="entry name" value="VPS13_N"/>
    <property type="match status" value="1"/>
</dbReference>
<dbReference type="PANTHER" id="PTHR16166:SF141">
    <property type="entry name" value="INTERMEMBRANE LIPID TRANSFER PROTEIN VPS13D"/>
    <property type="match status" value="1"/>
</dbReference>
<organism evidence="4 5">
    <name type="scientific">Meloidogyne enterolobii</name>
    <name type="common">Root-knot nematode worm</name>
    <name type="synonym">Meloidogyne mayaguensis</name>
    <dbReference type="NCBI Taxonomy" id="390850"/>
    <lineage>
        <taxon>Eukaryota</taxon>
        <taxon>Metazoa</taxon>
        <taxon>Ecdysozoa</taxon>
        <taxon>Nematoda</taxon>
        <taxon>Chromadorea</taxon>
        <taxon>Rhabditida</taxon>
        <taxon>Tylenchina</taxon>
        <taxon>Tylenchomorpha</taxon>
        <taxon>Tylenchoidea</taxon>
        <taxon>Meloidogynidae</taxon>
        <taxon>Meloidogyninae</taxon>
        <taxon>Meloidogyne</taxon>
    </lineage>
</organism>
<feature type="compositionally biased region" description="Polar residues" evidence="2">
    <location>
        <begin position="1007"/>
        <end position="1026"/>
    </location>
</feature>
<dbReference type="GO" id="GO:0007005">
    <property type="term" value="P:mitochondrion organization"/>
    <property type="evidence" value="ECO:0007669"/>
    <property type="project" value="TreeGrafter"/>
</dbReference>
<evidence type="ECO:0000313" key="4">
    <source>
        <dbReference type="EMBL" id="CAD2192204.1"/>
    </source>
</evidence>
<gene>
    <name evidence="4" type="ORF">MENT_LOCUS45079</name>
</gene>
<dbReference type="GO" id="GO:0006623">
    <property type="term" value="P:protein targeting to vacuole"/>
    <property type="evidence" value="ECO:0007669"/>
    <property type="project" value="TreeGrafter"/>
</dbReference>
<evidence type="ECO:0000256" key="2">
    <source>
        <dbReference type="SAM" id="MobiDB-lite"/>
    </source>
</evidence>
<dbReference type="InterPro" id="IPR026847">
    <property type="entry name" value="VPS13"/>
</dbReference>
<proteinExistence type="predicted"/>
<reference evidence="4 5" key="1">
    <citation type="submission" date="2020-08" db="EMBL/GenBank/DDBJ databases">
        <authorList>
            <person name="Koutsovoulos G."/>
            <person name="Danchin GJ E."/>
        </authorList>
    </citation>
    <scope>NUCLEOTIDE SEQUENCE [LARGE SCALE GENOMIC DNA]</scope>
</reference>
<feature type="region of interest" description="Disordered" evidence="2">
    <location>
        <begin position="1004"/>
        <end position="1052"/>
    </location>
</feature>
<dbReference type="GO" id="GO:0045053">
    <property type="term" value="P:protein retention in Golgi apparatus"/>
    <property type="evidence" value="ECO:0007669"/>
    <property type="project" value="TreeGrafter"/>
</dbReference>
<evidence type="ECO:0000313" key="5">
    <source>
        <dbReference type="Proteomes" id="UP000580250"/>
    </source>
</evidence>
<dbReference type="PANTHER" id="PTHR16166">
    <property type="entry name" value="VACUOLAR PROTEIN SORTING-ASSOCIATED PROTEIN VPS13"/>
    <property type="match status" value="1"/>
</dbReference>